<dbReference type="Proteomes" id="UP000295122">
    <property type="component" value="Unassembled WGS sequence"/>
</dbReference>
<evidence type="ECO:0000256" key="2">
    <source>
        <dbReference type="SAM" id="SignalP"/>
    </source>
</evidence>
<protein>
    <recommendedName>
        <fullName evidence="5">YD repeat-containing protein</fullName>
    </recommendedName>
</protein>
<comment type="caution">
    <text evidence="3">The sequence shown here is derived from an EMBL/GenBank/DDBJ whole genome shotgun (WGS) entry which is preliminary data.</text>
</comment>
<keyword evidence="4" id="KW-1185">Reference proteome</keyword>
<name>A0A4R7C5B2_9HYPH</name>
<evidence type="ECO:0008006" key="5">
    <source>
        <dbReference type="Google" id="ProtNLM"/>
    </source>
</evidence>
<feature type="chain" id="PRO_5020679392" description="YD repeat-containing protein" evidence="2">
    <location>
        <begin position="20"/>
        <end position="83"/>
    </location>
</feature>
<feature type="compositionally biased region" description="Polar residues" evidence="1">
    <location>
        <begin position="53"/>
        <end position="68"/>
    </location>
</feature>
<dbReference type="AlphaFoldDB" id="A0A4R7C5B2"/>
<dbReference type="RefSeq" id="WP_133768560.1">
    <property type="nucleotide sequence ID" value="NZ_SNZR01000011.1"/>
</dbReference>
<gene>
    <name evidence="3" type="ORF">EV668_0833</name>
</gene>
<organism evidence="3 4">
    <name type="scientific">Enterovirga rhinocerotis</name>
    <dbReference type="NCBI Taxonomy" id="1339210"/>
    <lineage>
        <taxon>Bacteria</taxon>
        <taxon>Pseudomonadati</taxon>
        <taxon>Pseudomonadota</taxon>
        <taxon>Alphaproteobacteria</taxon>
        <taxon>Hyphomicrobiales</taxon>
        <taxon>Methylobacteriaceae</taxon>
        <taxon>Enterovirga</taxon>
    </lineage>
</organism>
<reference evidence="3 4" key="1">
    <citation type="submission" date="2019-03" db="EMBL/GenBank/DDBJ databases">
        <title>Genomic Encyclopedia of Type Strains, Phase IV (KMG-IV): sequencing the most valuable type-strain genomes for metagenomic binning, comparative biology and taxonomic classification.</title>
        <authorList>
            <person name="Goeker M."/>
        </authorList>
    </citation>
    <scope>NUCLEOTIDE SEQUENCE [LARGE SCALE GENOMIC DNA]</scope>
    <source>
        <strain evidence="3 4">DSM 25903</strain>
    </source>
</reference>
<feature type="region of interest" description="Disordered" evidence="1">
    <location>
        <begin position="35"/>
        <end position="83"/>
    </location>
</feature>
<sequence length="83" mass="8913">MKRIALTFAALAFAGGAVAQDTTTIKRTETPFGDKTTVTRETEDGEITRRSTETTGSVTGCETRSTTRTNEDGDTTSKTTTRC</sequence>
<evidence type="ECO:0000313" key="3">
    <source>
        <dbReference type="EMBL" id="TDR93568.1"/>
    </source>
</evidence>
<feature type="signal peptide" evidence="2">
    <location>
        <begin position="1"/>
        <end position="19"/>
    </location>
</feature>
<proteinExistence type="predicted"/>
<evidence type="ECO:0000256" key="1">
    <source>
        <dbReference type="SAM" id="MobiDB-lite"/>
    </source>
</evidence>
<evidence type="ECO:0000313" key="4">
    <source>
        <dbReference type="Proteomes" id="UP000295122"/>
    </source>
</evidence>
<accession>A0A4R7C5B2</accession>
<feature type="compositionally biased region" description="Basic and acidic residues" evidence="1">
    <location>
        <begin position="37"/>
        <end position="52"/>
    </location>
</feature>
<keyword evidence="2" id="KW-0732">Signal</keyword>
<dbReference type="EMBL" id="SNZR01000011">
    <property type="protein sequence ID" value="TDR93568.1"/>
    <property type="molecule type" value="Genomic_DNA"/>
</dbReference>